<comment type="caution">
    <text evidence="2">The sequence shown here is derived from an EMBL/GenBank/DDBJ whole genome shotgun (WGS) entry which is preliminary data.</text>
</comment>
<gene>
    <name evidence="2" type="ORF">J2S35_001120</name>
</gene>
<dbReference type="Proteomes" id="UP001247307">
    <property type="component" value="Unassembled WGS sequence"/>
</dbReference>
<evidence type="ECO:0000313" key="2">
    <source>
        <dbReference type="EMBL" id="MDR6892180.1"/>
    </source>
</evidence>
<protein>
    <recommendedName>
        <fullName evidence="4">DNA lyase</fullName>
    </recommendedName>
</protein>
<feature type="region of interest" description="Disordered" evidence="1">
    <location>
        <begin position="145"/>
        <end position="165"/>
    </location>
</feature>
<keyword evidence="3" id="KW-1185">Reference proteome</keyword>
<sequence length="165" mass="18515">MRLWSLHPSLLDRQALVAGWREALLAQKVLQGLTRGYTRHPQLERFRAAPDPLACITAYLHGLADEADSRGYRFDRSRIAPSPEGPTTTGPALALPVTEGQLDYELRLLKTKVRERSPEWEPVLDTDPAPHPLFRSVAGGIESWERVKPELGAPSSRREPPHEID</sequence>
<evidence type="ECO:0000256" key="1">
    <source>
        <dbReference type="SAM" id="MobiDB-lite"/>
    </source>
</evidence>
<accession>A0AAE4C898</accession>
<organism evidence="2 3">
    <name type="scientific">Falsarthrobacter nasiphocae</name>
    <dbReference type="NCBI Taxonomy" id="189863"/>
    <lineage>
        <taxon>Bacteria</taxon>
        <taxon>Bacillati</taxon>
        <taxon>Actinomycetota</taxon>
        <taxon>Actinomycetes</taxon>
        <taxon>Micrococcales</taxon>
        <taxon>Micrococcaceae</taxon>
        <taxon>Falsarthrobacter</taxon>
    </lineage>
</organism>
<feature type="compositionally biased region" description="Basic and acidic residues" evidence="1">
    <location>
        <begin position="156"/>
        <end position="165"/>
    </location>
</feature>
<name>A0AAE4C898_9MICC</name>
<dbReference type="RefSeq" id="WP_309850815.1">
    <property type="nucleotide sequence ID" value="NZ_BAAAIU010000005.1"/>
</dbReference>
<reference evidence="2" key="1">
    <citation type="submission" date="2023-07" db="EMBL/GenBank/DDBJ databases">
        <title>Sequencing the genomes of 1000 actinobacteria strains.</title>
        <authorList>
            <person name="Klenk H.-P."/>
        </authorList>
    </citation>
    <scope>NUCLEOTIDE SEQUENCE</scope>
    <source>
        <strain evidence="2">DSM 13988</strain>
    </source>
</reference>
<evidence type="ECO:0000313" key="3">
    <source>
        <dbReference type="Proteomes" id="UP001247307"/>
    </source>
</evidence>
<proteinExistence type="predicted"/>
<dbReference type="Pfam" id="PF03013">
    <property type="entry name" value="Pyr_excise"/>
    <property type="match status" value="1"/>
</dbReference>
<dbReference type="AlphaFoldDB" id="A0AAE4C898"/>
<evidence type="ECO:0008006" key="4">
    <source>
        <dbReference type="Google" id="ProtNLM"/>
    </source>
</evidence>
<dbReference type="EMBL" id="JAVDUI010000001">
    <property type="protein sequence ID" value="MDR6892180.1"/>
    <property type="molecule type" value="Genomic_DNA"/>
</dbReference>
<dbReference type="InterPro" id="IPR004260">
    <property type="entry name" value="Pyr-dimer_DNA_glycosylase"/>
</dbReference>